<dbReference type="SMART" id="SM01080">
    <property type="entry name" value="CHASE2"/>
    <property type="match status" value="1"/>
</dbReference>
<dbReference type="Pfam" id="PF00563">
    <property type="entry name" value="EAL"/>
    <property type="match status" value="1"/>
</dbReference>
<dbReference type="Gene3D" id="3.20.20.450">
    <property type="entry name" value="EAL domain"/>
    <property type="match status" value="1"/>
</dbReference>
<feature type="domain" description="EAL" evidence="2">
    <location>
        <begin position="504"/>
        <end position="757"/>
    </location>
</feature>
<dbReference type="RefSeq" id="WP_241446646.1">
    <property type="nucleotide sequence ID" value="NZ_JAKZHW010000001.1"/>
</dbReference>
<evidence type="ECO:0000256" key="1">
    <source>
        <dbReference type="SAM" id="Phobius"/>
    </source>
</evidence>
<dbReference type="Pfam" id="PF05226">
    <property type="entry name" value="CHASE2"/>
    <property type="match status" value="1"/>
</dbReference>
<evidence type="ECO:0000313" key="4">
    <source>
        <dbReference type="Proteomes" id="UP001203058"/>
    </source>
</evidence>
<keyword evidence="1" id="KW-1133">Transmembrane helix</keyword>
<dbReference type="CDD" id="cd01948">
    <property type="entry name" value="EAL"/>
    <property type="match status" value="1"/>
</dbReference>
<evidence type="ECO:0000259" key="2">
    <source>
        <dbReference type="PROSITE" id="PS50883"/>
    </source>
</evidence>
<organism evidence="3 4">
    <name type="scientific">Sphingomonas telluris</name>
    <dbReference type="NCBI Taxonomy" id="2907998"/>
    <lineage>
        <taxon>Bacteria</taxon>
        <taxon>Pseudomonadati</taxon>
        <taxon>Pseudomonadota</taxon>
        <taxon>Alphaproteobacteria</taxon>
        <taxon>Sphingomonadales</taxon>
        <taxon>Sphingomonadaceae</taxon>
        <taxon>Sphingomonas</taxon>
    </lineage>
</organism>
<keyword evidence="1" id="KW-0472">Membrane</keyword>
<feature type="transmembrane region" description="Helical" evidence="1">
    <location>
        <begin position="273"/>
        <end position="291"/>
    </location>
</feature>
<protein>
    <submittedName>
        <fullName evidence="3">EAL domain-containing protein</fullName>
    </submittedName>
</protein>
<keyword evidence="4" id="KW-1185">Reference proteome</keyword>
<dbReference type="EMBL" id="JAKZHW010000001">
    <property type="protein sequence ID" value="MCH8615807.1"/>
    <property type="molecule type" value="Genomic_DNA"/>
</dbReference>
<dbReference type="InterPro" id="IPR007890">
    <property type="entry name" value="CHASE2"/>
</dbReference>
<accession>A0ABS9VLH1</accession>
<dbReference type="PANTHER" id="PTHR33121:SF71">
    <property type="entry name" value="OXYGEN SENSOR PROTEIN DOSP"/>
    <property type="match status" value="1"/>
</dbReference>
<dbReference type="PANTHER" id="PTHR33121">
    <property type="entry name" value="CYCLIC DI-GMP PHOSPHODIESTERASE PDEF"/>
    <property type="match status" value="1"/>
</dbReference>
<dbReference type="InterPro" id="IPR001633">
    <property type="entry name" value="EAL_dom"/>
</dbReference>
<evidence type="ECO:0000313" key="3">
    <source>
        <dbReference type="EMBL" id="MCH8615807.1"/>
    </source>
</evidence>
<name>A0ABS9VLH1_9SPHN</name>
<dbReference type="InterPro" id="IPR050706">
    <property type="entry name" value="Cyclic-di-GMP_PDE-like"/>
</dbReference>
<gene>
    <name evidence="3" type="ORF">LZ016_06790</name>
</gene>
<feature type="transmembrane region" description="Helical" evidence="1">
    <location>
        <begin position="321"/>
        <end position="339"/>
    </location>
</feature>
<dbReference type="SUPFAM" id="SSF141868">
    <property type="entry name" value="EAL domain-like"/>
    <property type="match status" value="1"/>
</dbReference>
<dbReference type="PROSITE" id="PS50883">
    <property type="entry name" value="EAL"/>
    <property type="match status" value="1"/>
</dbReference>
<sequence>MPLRKSQSAESSAWKLIAWTAFVGLLFGLLQLGEIAEDFLRTARNNLHTHSASGDIVVVGIDEDSLRQVGRWPWPRRQHGQLIDKISAGGAKEIYLDIQVDTRGDPADDAAFAAALRRSGKVTVPVFSRSGPGTEQKVGSLRTNPFLKDARLGSVSLFYNYQNAAWHLPFATRWDGQDVPTFSALMGGKASPSGEAYMLDYSIDPKSVPFVSAGDLLTGKIGLGQFAGKKVIIGAAAEILGDQYFIPGTGKMPGAYVHTIGAETLKRGTPVELGWILPYLAAVAIAAFVALRRIERPRSVIFGAATALFLLAPALLEMNLIFVEVVPALAVTWIVWGILARRSFRTGGLTNAVSGLPNLNALRNNRAGRTQALIAARVLNYDEIAAALPAGQERQLIEQIVSRLRVGSPERVLYQGDGGIFAWFEDSEQPVSNHVEALHVLFRNPARVDGLPIDLSVSFGVELGSSRTLSNRLASALVAADEAAHDGLKWKYHDPETLEDASWKLSMLSQLDDAVDKGEVWVAYQPKLDLQTRRIVGAEALARWTHPEKGPIAASEFIAAAEQHDRIGKLTDFVLESAIKSAAALNRKDPGFGMAVNLSARLLGDKGFVLRLRAMLARHGLAPHLLTLELTETAALAGNGSAFDMLAALRELGVTIAIDDYGTGLSTLDYLKKIPASEIKIDQSFVKGMLDNRSDLVMVQSTIALAHSLERKVVAEGVEDQTVLDALVDMKCDVAQGYVIGRPMSLESLTKRLAGSRRSSVA</sequence>
<keyword evidence="1" id="KW-0812">Transmembrane</keyword>
<comment type="caution">
    <text evidence="3">The sequence shown here is derived from an EMBL/GenBank/DDBJ whole genome shotgun (WGS) entry which is preliminary data.</text>
</comment>
<feature type="transmembrane region" description="Helical" evidence="1">
    <location>
        <begin position="298"/>
        <end position="315"/>
    </location>
</feature>
<dbReference type="InterPro" id="IPR035919">
    <property type="entry name" value="EAL_sf"/>
</dbReference>
<proteinExistence type="predicted"/>
<reference evidence="3 4" key="1">
    <citation type="submission" date="2022-03" db="EMBL/GenBank/DDBJ databases">
        <authorList>
            <person name="Jo J.-H."/>
            <person name="Im W.-T."/>
        </authorList>
    </citation>
    <scope>NUCLEOTIDE SEQUENCE [LARGE SCALE GENOMIC DNA]</scope>
    <source>
        <strain evidence="3 4">SM33</strain>
    </source>
</reference>
<dbReference type="SMART" id="SM00052">
    <property type="entry name" value="EAL"/>
    <property type="match status" value="1"/>
</dbReference>
<dbReference type="Proteomes" id="UP001203058">
    <property type="component" value="Unassembled WGS sequence"/>
</dbReference>